<dbReference type="InterPro" id="IPR036291">
    <property type="entry name" value="NAD(P)-bd_dom_sf"/>
</dbReference>
<keyword evidence="2" id="KW-0521">NADP</keyword>
<dbReference type="InterPro" id="IPR005913">
    <property type="entry name" value="dTDP_dehydrorham_reduct"/>
</dbReference>
<dbReference type="Gene3D" id="3.90.25.10">
    <property type="entry name" value="UDP-galactose 4-epimerase, domain 1"/>
    <property type="match status" value="1"/>
</dbReference>
<dbReference type="PATRIC" id="fig|1618417.4.peg.32"/>
<evidence type="ECO:0000256" key="2">
    <source>
        <dbReference type="RuleBase" id="RU364082"/>
    </source>
</evidence>
<dbReference type="InterPro" id="IPR029903">
    <property type="entry name" value="RmlD-like-bd"/>
</dbReference>
<dbReference type="Pfam" id="PF04321">
    <property type="entry name" value="RmlD_sub_bind"/>
    <property type="match status" value="1"/>
</dbReference>
<feature type="domain" description="RmlD-like substrate binding" evidence="3">
    <location>
        <begin position="1"/>
        <end position="274"/>
    </location>
</feature>
<dbReference type="PANTHER" id="PTHR10491">
    <property type="entry name" value="DTDP-4-DEHYDRORHAMNOSE REDUCTASE"/>
    <property type="match status" value="1"/>
</dbReference>
<dbReference type="AlphaFoldDB" id="A0A0G0FRE3"/>
<comment type="similarity">
    <text evidence="1 2">Belongs to the dTDP-4-dehydrorhamnose reductase family.</text>
</comment>
<dbReference type="GO" id="GO:0019305">
    <property type="term" value="P:dTDP-rhamnose biosynthetic process"/>
    <property type="evidence" value="ECO:0007669"/>
    <property type="project" value="UniProtKB-UniPathway"/>
</dbReference>
<evidence type="ECO:0000256" key="1">
    <source>
        <dbReference type="ARBA" id="ARBA00010944"/>
    </source>
</evidence>
<keyword evidence="2" id="KW-0560">Oxidoreductase</keyword>
<organism evidence="4 5">
    <name type="scientific">Candidatus Daviesbacteria bacterium GW2011_GWA1_36_8</name>
    <dbReference type="NCBI Taxonomy" id="1618417"/>
    <lineage>
        <taxon>Bacteria</taxon>
        <taxon>Candidatus Daviesiibacteriota</taxon>
    </lineage>
</organism>
<sequence>MKILVLGGSGLVGSRFLELKSVEFDLVSPIHSEFDLLEFDSYRENITQINPEVVINFAAFTNVDQAEEEKDNPDGVVYKLNVLSPKNLAEAARELGVHFIHLSTDYVFDGTKTKPYLEDDVTNPLSWYAKTKDLGEKEVLNSGSDYTIVRIEMPFSAKFDKKKDLARIFLDLLREGKEISATNDQKVTPTFVDDGIEAISRLAAGKVKGIYHVASTNHTTPFDFARILAKEFGLNEDLVQGLSFEEFSKTRPAKRPKDSWLSVEKFEHEIGKKILNTVEDSIGEFKKQSE</sequence>
<dbReference type="EMBL" id="LBSJ01000001">
    <property type="protein sequence ID" value="KKQ16440.1"/>
    <property type="molecule type" value="Genomic_DNA"/>
</dbReference>
<dbReference type="CDD" id="cd05254">
    <property type="entry name" value="dTDP_HR_like_SDR_e"/>
    <property type="match status" value="1"/>
</dbReference>
<evidence type="ECO:0000313" key="5">
    <source>
        <dbReference type="Proteomes" id="UP000034448"/>
    </source>
</evidence>
<comment type="function">
    <text evidence="2">Catalyzes the reduction of dTDP-6-deoxy-L-lyxo-4-hexulose to yield dTDP-L-rhamnose.</text>
</comment>
<proteinExistence type="inferred from homology"/>
<evidence type="ECO:0000259" key="3">
    <source>
        <dbReference type="Pfam" id="PF04321"/>
    </source>
</evidence>
<dbReference type="SUPFAM" id="SSF51735">
    <property type="entry name" value="NAD(P)-binding Rossmann-fold domains"/>
    <property type="match status" value="1"/>
</dbReference>
<dbReference type="Proteomes" id="UP000034448">
    <property type="component" value="Unassembled WGS sequence"/>
</dbReference>
<dbReference type="EC" id="1.1.1.133" evidence="2"/>
<dbReference type="PANTHER" id="PTHR10491:SF4">
    <property type="entry name" value="METHIONINE ADENOSYLTRANSFERASE 2 SUBUNIT BETA"/>
    <property type="match status" value="1"/>
</dbReference>
<gene>
    <name evidence="4" type="ORF">US28_C0001G0030</name>
</gene>
<dbReference type="UniPathway" id="UPA00124"/>
<comment type="caution">
    <text evidence="4">The sequence shown here is derived from an EMBL/GenBank/DDBJ whole genome shotgun (WGS) entry which is preliminary data.</text>
</comment>
<name>A0A0G0FRE3_9BACT</name>
<comment type="pathway">
    <text evidence="2">Carbohydrate biosynthesis; dTDP-L-rhamnose biosynthesis.</text>
</comment>
<protein>
    <recommendedName>
        <fullName evidence="2">dTDP-4-dehydrorhamnose reductase</fullName>
        <ecNumber evidence="2">1.1.1.133</ecNumber>
    </recommendedName>
</protein>
<evidence type="ECO:0000313" key="4">
    <source>
        <dbReference type="EMBL" id="KKQ16440.1"/>
    </source>
</evidence>
<dbReference type="GO" id="GO:0008831">
    <property type="term" value="F:dTDP-4-dehydrorhamnose reductase activity"/>
    <property type="evidence" value="ECO:0007669"/>
    <property type="project" value="UniProtKB-EC"/>
</dbReference>
<reference evidence="4 5" key="1">
    <citation type="journal article" date="2015" name="Nature">
        <title>rRNA introns, odd ribosomes, and small enigmatic genomes across a large radiation of phyla.</title>
        <authorList>
            <person name="Brown C.T."/>
            <person name="Hug L.A."/>
            <person name="Thomas B.C."/>
            <person name="Sharon I."/>
            <person name="Castelle C.J."/>
            <person name="Singh A."/>
            <person name="Wilkins M.J."/>
            <person name="Williams K.H."/>
            <person name="Banfield J.F."/>
        </authorList>
    </citation>
    <scope>NUCLEOTIDE SEQUENCE [LARGE SCALE GENOMIC DNA]</scope>
</reference>
<accession>A0A0G0FRE3</accession>
<dbReference type="Gene3D" id="3.40.50.720">
    <property type="entry name" value="NAD(P)-binding Rossmann-like Domain"/>
    <property type="match status" value="1"/>
</dbReference>